<protein>
    <recommendedName>
        <fullName evidence="4">Transmembrane protein</fullName>
    </recommendedName>
</protein>
<feature type="transmembrane region" description="Helical" evidence="1">
    <location>
        <begin position="381"/>
        <end position="400"/>
    </location>
</feature>
<keyword evidence="1" id="KW-0472">Membrane</keyword>
<feature type="transmembrane region" description="Helical" evidence="1">
    <location>
        <begin position="50"/>
        <end position="71"/>
    </location>
</feature>
<feature type="transmembrane region" description="Helical" evidence="1">
    <location>
        <begin position="407"/>
        <end position="424"/>
    </location>
</feature>
<evidence type="ECO:0000313" key="3">
    <source>
        <dbReference type="Proteomes" id="UP000092125"/>
    </source>
</evidence>
<feature type="transmembrane region" description="Helical" evidence="1">
    <location>
        <begin position="246"/>
        <end position="264"/>
    </location>
</feature>
<accession>A0AAP7GQS3</accession>
<comment type="caution">
    <text evidence="2">The sequence shown here is derived from an EMBL/GenBank/DDBJ whole genome shotgun (WGS) entry which is preliminary data.</text>
</comment>
<evidence type="ECO:0000256" key="1">
    <source>
        <dbReference type="SAM" id="Phobius"/>
    </source>
</evidence>
<gene>
    <name evidence="2" type="ORF">A9K56_13190</name>
</gene>
<keyword evidence="1" id="KW-1133">Transmembrane helix</keyword>
<feature type="transmembrane region" description="Helical" evidence="1">
    <location>
        <begin position="436"/>
        <end position="453"/>
    </location>
</feature>
<feature type="transmembrane region" description="Helical" evidence="1">
    <location>
        <begin position="465"/>
        <end position="481"/>
    </location>
</feature>
<feature type="transmembrane region" description="Helical" evidence="1">
    <location>
        <begin position="83"/>
        <end position="103"/>
    </location>
</feature>
<feature type="transmembrane region" description="Helical" evidence="1">
    <location>
        <begin position="26"/>
        <end position="43"/>
    </location>
</feature>
<dbReference type="Proteomes" id="UP000092125">
    <property type="component" value="Unassembled WGS sequence"/>
</dbReference>
<name>A0AAP7GQS3_STEMA</name>
<reference evidence="2 3" key="1">
    <citation type="submission" date="2016-05" db="EMBL/GenBank/DDBJ databases">
        <title>Draft Genome Sequences of Stenotrophomonas maltophilia Strains Sm32COP, Sm41DVV, Sm46PAILV, SmF3, SmF22, SmSOFb1 and SmCVFa1, Isolated from Different Manures, in France.</title>
        <authorList>
            <person name="Nazaret S."/>
            <person name="Bodilis J."/>
        </authorList>
    </citation>
    <scope>NUCLEOTIDE SEQUENCE [LARGE SCALE GENOMIC DNA]</scope>
    <source>
        <strain evidence="2 3">Sm41DVV</strain>
    </source>
</reference>
<feature type="transmembrane region" description="Helical" evidence="1">
    <location>
        <begin position="315"/>
        <end position="335"/>
    </location>
</feature>
<dbReference type="EMBL" id="LYVI01000008">
    <property type="protein sequence ID" value="OBU60653.1"/>
    <property type="molecule type" value="Genomic_DNA"/>
</dbReference>
<dbReference type="AlphaFoldDB" id="A0AAP7GQS3"/>
<proteinExistence type="predicted"/>
<sequence>MCLAVIGSSTLLAVAGIRVSPHLRRIGPVQALLLASVCVLALLMNANAWLPGYVVFPCFLISGAVGALVALRRGFADPLAHASIWAFTISLLAGVLLVAWWNLMFASRHLWMLEGTNHDLVFFYGGAKWAMQHPLWVEQATVAREWALGQCGQGMQFIGNGCIVQRNGAYSLLALASSFVPEAGPNQVRAMIGTAALFPVLGMLPSMAGRFGGARRWPRGTAVAFLLAVLCMLGTGMMLAVVNENIGTAMAGALLMMIVLWALTPMQSLGAKWIMLGAAAGCTGMAYGEAAVHACMIVALAVLVTAMWLRSWRVFLLGGLLAMLACAIVLNRMLPELMASYAQVSGIVAQSSWPSWYIRQPFWGWWLSAPFAGLLMTGEPAVNPEAIMLGLVLMVSTAWLSIREGRWRFFVGLLAASMVLVAYVQSHGYQYGEHKLVQVLGPAWVALLSWLLLRHARRRGRTGVVLLLMATLGALSAAYAVRSRSILVSHVPSGITHALSEAIRLPQKGDEVVIDTSGVNGPERYVKQDFAVLELHRRGVRARIADRGDAPVGYSDALFNDSLRAAESPDWLLVLRQPGTGPALPPGTAPLLEDPTFALFSLQSGQLPLAQAGTGWHTCEQDHCWTRGAFSLETFVPKGCADARLQVDLDLLQPPAEGRIHVTVNGVEAATVDGHQGEVSLSLAGGSSVVVLAPDWPVASPQALGLSTDPRPLFASVSHARISCGVPAEPAE</sequence>
<feature type="transmembrane region" description="Helical" evidence="1">
    <location>
        <begin position="285"/>
        <end position="309"/>
    </location>
</feature>
<organism evidence="2 3">
    <name type="scientific">Stenotrophomonas maltophilia</name>
    <name type="common">Pseudomonas maltophilia</name>
    <name type="synonym">Xanthomonas maltophilia</name>
    <dbReference type="NCBI Taxonomy" id="40324"/>
    <lineage>
        <taxon>Bacteria</taxon>
        <taxon>Pseudomonadati</taxon>
        <taxon>Pseudomonadota</taxon>
        <taxon>Gammaproteobacteria</taxon>
        <taxon>Lysobacterales</taxon>
        <taxon>Lysobacteraceae</taxon>
        <taxon>Stenotrophomonas</taxon>
        <taxon>Stenotrophomonas maltophilia group</taxon>
    </lineage>
</organism>
<dbReference type="RefSeq" id="WP_065182505.1">
    <property type="nucleotide sequence ID" value="NZ_CP120400.1"/>
</dbReference>
<evidence type="ECO:0000313" key="2">
    <source>
        <dbReference type="EMBL" id="OBU60653.1"/>
    </source>
</evidence>
<feature type="transmembrane region" description="Helical" evidence="1">
    <location>
        <begin position="220"/>
        <end position="240"/>
    </location>
</feature>
<keyword evidence="1" id="KW-0812">Transmembrane</keyword>
<evidence type="ECO:0008006" key="4">
    <source>
        <dbReference type="Google" id="ProtNLM"/>
    </source>
</evidence>